<gene>
    <name evidence="5" type="primary">atdA4</name>
</gene>
<dbReference type="CDD" id="cd00667">
    <property type="entry name" value="ring_hydroxylating_dioxygenases_beta"/>
    <property type="match status" value="1"/>
</dbReference>
<dbReference type="PANTHER" id="PTHR41534:SF1">
    <property type="entry name" value="BLR3401 PROTEIN"/>
    <property type="match status" value="1"/>
</dbReference>
<keyword evidence="2" id="KW-0058">Aromatic hydrocarbons catabolism</keyword>
<dbReference type="SUPFAM" id="SSF54427">
    <property type="entry name" value="NTF2-like"/>
    <property type="match status" value="1"/>
</dbReference>
<name>Q5FY63_9GAMM</name>
<keyword evidence="4" id="KW-0560">Oxidoreductase</keyword>
<comment type="similarity">
    <text evidence="1">Belongs to the bacterial ring-hydroxylating dioxygenase beta subunit family.</text>
</comment>
<accession>Q5FY63</accession>
<dbReference type="InterPro" id="IPR032710">
    <property type="entry name" value="NTF2-like_dom_sf"/>
</dbReference>
<dbReference type="Pfam" id="PF00866">
    <property type="entry name" value="Ring_hydroxyl_B"/>
    <property type="match status" value="1"/>
</dbReference>
<dbReference type="PANTHER" id="PTHR41534">
    <property type="entry name" value="BLR3401 PROTEIN"/>
    <property type="match status" value="1"/>
</dbReference>
<evidence type="ECO:0000256" key="3">
    <source>
        <dbReference type="ARBA" id="ARBA00022964"/>
    </source>
</evidence>
<proteinExistence type="inferred from homology"/>
<dbReference type="InterPro" id="IPR000391">
    <property type="entry name" value="Rng_hydr_dOase-bsu"/>
</dbReference>
<dbReference type="EMBL" id="AY877266">
    <property type="protein sequence ID" value="AAW66670.1"/>
    <property type="molecule type" value="Genomic_DNA"/>
</dbReference>
<sequence>MRNLIAKTWRYKMTNNSELPMKIADSSVVDLSYYKEVKSYSDLFWNISNLGDPIHDNKIEMLVAKEARLLDQQSFDEWLSLFLESGCYWIPGSSPAESPAEEVTLEFHDIRRLKDRIVRIQTGFAYSQIPISSTSRVTGIPEIWKVPGSSEGFLVRTSFIVFESRDGKSQVLSGWYGYVIIKDNDELKIKMKQINLNDCLSPQGNNSFFL</sequence>
<dbReference type="GO" id="GO:0051213">
    <property type="term" value="F:dioxygenase activity"/>
    <property type="evidence" value="ECO:0007669"/>
    <property type="project" value="UniProtKB-KW"/>
</dbReference>
<evidence type="ECO:0000313" key="5">
    <source>
        <dbReference type="EMBL" id="AAW66670.1"/>
    </source>
</evidence>
<organism evidence="5">
    <name type="scientific">Acinetobacter sp. GXA7</name>
    <dbReference type="NCBI Taxonomy" id="310572"/>
    <lineage>
        <taxon>Bacteria</taxon>
        <taxon>Pseudomonadati</taxon>
        <taxon>Pseudomonadota</taxon>
        <taxon>Gammaproteobacteria</taxon>
        <taxon>Moraxellales</taxon>
        <taxon>Moraxellaceae</taxon>
        <taxon>Acinetobacter</taxon>
    </lineage>
</organism>
<dbReference type="GO" id="GO:0019380">
    <property type="term" value="P:3-phenylpropionate catabolic process"/>
    <property type="evidence" value="ECO:0007669"/>
    <property type="project" value="TreeGrafter"/>
</dbReference>
<protein>
    <submittedName>
        <fullName evidence="5">Aniline dioxygenase beta-subunit</fullName>
    </submittedName>
</protein>
<keyword evidence="3 5" id="KW-0223">Dioxygenase</keyword>
<reference evidence="5" key="1">
    <citation type="submission" date="2005-01" db="EMBL/GenBank/DDBJ databases">
        <title>Cloning and sequencing of a gene cluster for aniline degradation in Acinetobacter sp. strain GXA7.</title>
        <authorList>
            <person name="Bi H."/>
            <person name="Wu B."/>
        </authorList>
    </citation>
    <scope>NUCLEOTIDE SEQUENCE</scope>
    <source>
        <strain evidence="5">GXA7</strain>
    </source>
</reference>
<dbReference type="AlphaFoldDB" id="Q5FY63"/>
<dbReference type="Gene3D" id="3.10.450.50">
    <property type="match status" value="1"/>
</dbReference>
<evidence type="ECO:0000256" key="1">
    <source>
        <dbReference type="ARBA" id="ARBA00009570"/>
    </source>
</evidence>
<evidence type="ECO:0000256" key="2">
    <source>
        <dbReference type="ARBA" id="ARBA00022797"/>
    </source>
</evidence>
<evidence type="ECO:0000256" key="4">
    <source>
        <dbReference type="ARBA" id="ARBA00023002"/>
    </source>
</evidence>